<dbReference type="EMBL" id="FWEV01000191">
    <property type="protein sequence ID" value="SLM31111.1"/>
    <property type="molecule type" value="Genomic_DNA"/>
</dbReference>
<feature type="signal peptide" evidence="1">
    <location>
        <begin position="1"/>
        <end position="21"/>
    </location>
</feature>
<dbReference type="AlphaFoldDB" id="A0A1W1HF28"/>
<protein>
    <submittedName>
        <fullName evidence="2">Uncharacterized protein</fullName>
    </submittedName>
</protein>
<name>A0A1W1HF28_9BACT</name>
<accession>A0A1W1HF28</accession>
<keyword evidence="1" id="KW-0732">Signal</keyword>
<organism evidence="2 3">
    <name type="scientific">Desulfamplus magnetovallimortis</name>
    <dbReference type="NCBI Taxonomy" id="1246637"/>
    <lineage>
        <taxon>Bacteria</taxon>
        <taxon>Pseudomonadati</taxon>
        <taxon>Thermodesulfobacteriota</taxon>
        <taxon>Desulfobacteria</taxon>
        <taxon>Desulfobacterales</taxon>
        <taxon>Desulfobacteraceae</taxon>
        <taxon>Desulfamplus</taxon>
    </lineage>
</organism>
<gene>
    <name evidence="2" type="ORF">MTBBW1_2700001</name>
</gene>
<proteinExistence type="predicted"/>
<sequence>MKIFIVLLIFLTLTFPCSICAKESDDQFFKELLESNYHSTPYTSWVKVVSVEEKKDMHFYPTYALTCDVIEIFKGLPLKRITYLKSVEGGYQKYPVGKEYIVSLFINPETGIYYIGDNGYDLPFTEALLKILRGIKED</sequence>
<evidence type="ECO:0000313" key="3">
    <source>
        <dbReference type="Proteomes" id="UP000191931"/>
    </source>
</evidence>
<dbReference type="Proteomes" id="UP000191931">
    <property type="component" value="Unassembled WGS sequence"/>
</dbReference>
<dbReference type="OrthoDB" id="9893863at2"/>
<feature type="chain" id="PRO_5011963817" evidence="1">
    <location>
        <begin position="22"/>
        <end position="138"/>
    </location>
</feature>
<evidence type="ECO:0000313" key="2">
    <source>
        <dbReference type="EMBL" id="SLM31111.1"/>
    </source>
</evidence>
<dbReference type="RefSeq" id="WP_080809943.1">
    <property type="nucleotide sequence ID" value="NZ_LT828576.1"/>
</dbReference>
<evidence type="ECO:0000256" key="1">
    <source>
        <dbReference type="SAM" id="SignalP"/>
    </source>
</evidence>
<reference evidence="2 3" key="1">
    <citation type="submission" date="2017-03" db="EMBL/GenBank/DDBJ databases">
        <authorList>
            <person name="Afonso C.L."/>
            <person name="Miller P.J."/>
            <person name="Scott M.A."/>
            <person name="Spackman E."/>
            <person name="Goraichik I."/>
            <person name="Dimitrov K.M."/>
            <person name="Suarez D.L."/>
            <person name="Swayne D.E."/>
        </authorList>
    </citation>
    <scope>NUCLEOTIDE SEQUENCE [LARGE SCALE GENOMIC DNA]</scope>
    <source>
        <strain evidence="2">PRJEB14757</strain>
    </source>
</reference>
<keyword evidence="3" id="KW-1185">Reference proteome</keyword>